<dbReference type="OrthoDB" id="1792985at2"/>
<feature type="compositionally biased region" description="Polar residues" evidence="1">
    <location>
        <begin position="159"/>
        <end position="175"/>
    </location>
</feature>
<name>A0A432Y725_9GAMM</name>
<evidence type="ECO:0000313" key="3">
    <source>
        <dbReference type="EMBL" id="RUO56774.1"/>
    </source>
</evidence>
<evidence type="ECO:0000313" key="4">
    <source>
        <dbReference type="Proteomes" id="UP000287649"/>
    </source>
</evidence>
<feature type="compositionally biased region" description="Polar residues" evidence="1">
    <location>
        <begin position="254"/>
        <end position="270"/>
    </location>
</feature>
<keyword evidence="4" id="KW-1185">Reference proteome</keyword>
<evidence type="ECO:0000259" key="2">
    <source>
        <dbReference type="Pfam" id="PF02120"/>
    </source>
</evidence>
<feature type="compositionally biased region" description="Low complexity" evidence="1">
    <location>
        <begin position="453"/>
        <end position="465"/>
    </location>
</feature>
<feature type="compositionally biased region" description="Basic and acidic residues" evidence="1">
    <location>
        <begin position="467"/>
        <end position="477"/>
    </location>
</feature>
<feature type="region of interest" description="Disordered" evidence="1">
    <location>
        <begin position="135"/>
        <end position="175"/>
    </location>
</feature>
<feature type="region of interest" description="Disordered" evidence="1">
    <location>
        <begin position="194"/>
        <end position="270"/>
    </location>
</feature>
<feature type="region of interest" description="Disordered" evidence="1">
    <location>
        <begin position="418"/>
        <end position="477"/>
    </location>
</feature>
<dbReference type="InterPro" id="IPR052563">
    <property type="entry name" value="FliK"/>
</dbReference>
<feature type="compositionally biased region" description="Low complexity" evidence="1">
    <location>
        <begin position="420"/>
        <end position="441"/>
    </location>
</feature>
<dbReference type="AlphaFoldDB" id="A0A432Y725"/>
<dbReference type="Gene3D" id="3.30.750.140">
    <property type="match status" value="1"/>
</dbReference>
<protein>
    <recommendedName>
        <fullName evidence="2">Flagellar hook-length control protein-like C-terminal domain-containing protein</fullName>
    </recommendedName>
</protein>
<dbReference type="Proteomes" id="UP000287649">
    <property type="component" value="Unassembled WGS sequence"/>
</dbReference>
<dbReference type="Pfam" id="PF02120">
    <property type="entry name" value="Flg_hook"/>
    <property type="match status" value="1"/>
</dbReference>
<feature type="domain" description="Flagellar hook-length control protein-like C-terminal" evidence="2">
    <location>
        <begin position="346"/>
        <end position="427"/>
    </location>
</feature>
<feature type="compositionally biased region" description="Polar residues" evidence="1">
    <location>
        <begin position="202"/>
        <end position="211"/>
    </location>
</feature>
<gene>
    <name evidence="3" type="ORF">CWI70_08580</name>
</gene>
<dbReference type="InterPro" id="IPR038610">
    <property type="entry name" value="FliK-like_C_sf"/>
</dbReference>
<dbReference type="RefSeq" id="WP_126772304.1">
    <property type="nucleotide sequence ID" value="NZ_PIPX01000001.1"/>
</dbReference>
<proteinExistence type="predicted"/>
<evidence type="ECO:0000256" key="1">
    <source>
        <dbReference type="SAM" id="MobiDB-lite"/>
    </source>
</evidence>
<comment type="caution">
    <text evidence="3">The sequence shown here is derived from an EMBL/GenBank/DDBJ whole genome shotgun (WGS) entry which is preliminary data.</text>
</comment>
<dbReference type="PANTHER" id="PTHR37533">
    <property type="entry name" value="FLAGELLAR HOOK-LENGTH CONTROL PROTEIN"/>
    <property type="match status" value="1"/>
</dbReference>
<accession>A0A432Y725</accession>
<organism evidence="3 4">
    <name type="scientific">Pseudidiomarina homiensis</name>
    <dbReference type="NCBI Taxonomy" id="364198"/>
    <lineage>
        <taxon>Bacteria</taxon>
        <taxon>Pseudomonadati</taxon>
        <taxon>Pseudomonadota</taxon>
        <taxon>Gammaproteobacteria</taxon>
        <taxon>Alteromonadales</taxon>
        <taxon>Idiomarinaceae</taxon>
        <taxon>Pseudidiomarina</taxon>
    </lineage>
</organism>
<dbReference type="EMBL" id="PIPX01000001">
    <property type="protein sequence ID" value="RUO56774.1"/>
    <property type="molecule type" value="Genomic_DNA"/>
</dbReference>
<dbReference type="InterPro" id="IPR021136">
    <property type="entry name" value="Flagellar_hook_control-like_C"/>
</dbReference>
<dbReference type="PANTHER" id="PTHR37533:SF2">
    <property type="entry name" value="FLAGELLAR HOOK-LENGTH CONTROL PROTEIN"/>
    <property type="match status" value="1"/>
</dbReference>
<dbReference type="CDD" id="cd17470">
    <property type="entry name" value="T3SS_Flik_C"/>
    <property type="match status" value="1"/>
</dbReference>
<reference evidence="4" key="1">
    <citation type="journal article" date="2018" name="Front. Microbiol.">
        <title>Genome-Based Analysis Reveals the Taxonomy and Diversity of the Family Idiomarinaceae.</title>
        <authorList>
            <person name="Liu Y."/>
            <person name="Lai Q."/>
            <person name="Shao Z."/>
        </authorList>
    </citation>
    <scope>NUCLEOTIDE SEQUENCE [LARGE SCALE GENOMIC DNA]</scope>
    <source>
        <strain evidence="4">PO-M2</strain>
    </source>
</reference>
<sequence>MVQLALLKALTHAFSARQDANQDSHTRGEGAFADVFQALSSQPTEQTAGQNAMQLASRDFSSVEDIEAMVSPDAAQWLAMQNAQLQLVAQRAQEPSKGDVQQLPKPELTATVRANNAALDPLPIGQRDIATAALTNSGNPKAHSHGTNPAPADGVQASAEATPQNKTNAAQQVTEQAALARKEMAGTLVTTNATATASPANGQASMMSQELAQHERMQQRVEVARAAEQQSASGNAAARDSSRAATESLKAAQMTATNANRSAEQQVPTLTSTSSSAAFAAENLTGVSTSATLSASESAQTSQPHALQTIQVVTTERAQMPAAVNQASVLQPSVGTQAWQAQLNDSVVQMVMRNQNEMTLHLRPADLGPLQIQLIQDDKATQLHILTHSQHVRGALENALPMLREALQAQGLQLADSTVSQQQSSWQQSGQQEQQQSTRQSPNNPLDLRESAENNSEEMAANQSSRVPDDGRVDLYA</sequence>
<feature type="compositionally biased region" description="Basic and acidic residues" evidence="1">
    <location>
        <begin position="212"/>
        <end position="225"/>
    </location>
</feature>